<feature type="transmembrane region" description="Helical" evidence="1">
    <location>
        <begin position="94"/>
        <end position="114"/>
    </location>
</feature>
<feature type="transmembrane region" description="Helical" evidence="1">
    <location>
        <begin position="68"/>
        <end position="88"/>
    </location>
</feature>
<evidence type="ECO:0000313" key="2">
    <source>
        <dbReference type="EMBL" id="UUY01688.1"/>
    </source>
</evidence>
<proteinExistence type="predicted"/>
<dbReference type="RefSeq" id="WP_353862239.1">
    <property type="nucleotide sequence ID" value="NZ_CP088295.1"/>
</dbReference>
<gene>
    <name evidence="2" type="ORF">LRS13_13220</name>
</gene>
<sequence length="122" mass="13067">MSGATVRNIAIILGLAAVVAFLPGGDTGAAFVEQILSAIFVVLIALILGQLYRRFQSEIYGLGDRWRLVLYACVGAIVFALAAASRMLSDSGPAGLVVWFALMGGAAYGLYATWRQYREYSI</sequence>
<keyword evidence="3" id="KW-1185">Reference proteome</keyword>
<name>A0ABY5PAQ1_9ACTN</name>
<keyword evidence="1" id="KW-0812">Transmembrane</keyword>
<keyword evidence="1" id="KW-1133">Transmembrane helix</keyword>
<accession>A0ABY5PAQ1</accession>
<organism evidence="2 3">
    <name type="scientific">Svornostia abyssi</name>
    <dbReference type="NCBI Taxonomy" id="2898438"/>
    <lineage>
        <taxon>Bacteria</taxon>
        <taxon>Bacillati</taxon>
        <taxon>Actinomycetota</taxon>
        <taxon>Thermoleophilia</taxon>
        <taxon>Solirubrobacterales</taxon>
        <taxon>Baekduiaceae</taxon>
        <taxon>Svornostia</taxon>
    </lineage>
</organism>
<reference evidence="3" key="1">
    <citation type="submission" date="2021-11" db="EMBL/GenBank/DDBJ databases">
        <title>Cultivation dependent microbiological survey of springs from the worlds oldest radium mine currently devoted to the extraction of radon-saturated water.</title>
        <authorList>
            <person name="Kapinusova G."/>
            <person name="Smrhova T."/>
            <person name="Strejcek M."/>
            <person name="Suman J."/>
            <person name="Jani K."/>
            <person name="Pajer P."/>
            <person name="Uhlik O."/>
        </authorList>
    </citation>
    <scope>NUCLEOTIDE SEQUENCE [LARGE SCALE GENOMIC DNA]</scope>
    <source>
        <strain evidence="3">J379</strain>
    </source>
</reference>
<feature type="transmembrane region" description="Helical" evidence="1">
    <location>
        <begin position="5"/>
        <end position="22"/>
    </location>
</feature>
<dbReference type="EMBL" id="CP088295">
    <property type="protein sequence ID" value="UUY01688.1"/>
    <property type="molecule type" value="Genomic_DNA"/>
</dbReference>
<keyword evidence="1" id="KW-0472">Membrane</keyword>
<evidence type="ECO:0000256" key="1">
    <source>
        <dbReference type="SAM" id="Phobius"/>
    </source>
</evidence>
<dbReference type="Proteomes" id="UP001058860">
    <property type="component" value="Chromosome"/>
</dbReference>
<protein>
    <submittedName>
        <fullName evidence="2">Uncharacterized protein</fullName>
    </submittedName>
</protein>
<evidence type="ECO:0000313" key="3">
    <source>
        <dbReference type="Proteomes" id="UP001058860"/>
    </source>
</evidence>
<feature type="transmembrane region" description="Helical" evidence="1">
    <location>
        <begin position="28"/>
        <end position="48"/>
    </location>
</feature>